<proteinExistence type="predicted"/>
<dbReference type="EMBL" id="BPLQ01001189">
    <property type="protein sequence ID" value="GIX79529.1"/>
    <property type="molecule type" value="Genomic_DNA"/>
</dbReference>
<gene>
    <name evidence="1" type="ORF">CDAR_252101</name>
</gene>
<name>A0AAV4N7Y3_9ARAC</name>
<keyword evidence="2" id="KW-1185">Reference proteome</keyword>
<evidence type="ECO:0000313" key="2">
    <source>
        <dbReference type="Proteomes" id="UP001054837"/>
    </source>
</evidence>
<protein>
    <submittedName>
        <fullName evidence="1">Uncharacterized protein</fullName>
    </submittedName>
</protein>
<organism evidence="1 2">
    <name type="scientific">Caerostris darwini</name>
    <dbReference type="NCBI Taxonomy" id="1538125"/>
    <lineage>
        <taxon>Eukaryota</taxon>
        <taxon>Metazoa</taxon>
        <taxon>Ecdysozoa</taxon>
        <taxon>Arthropoda</taxon>
        <taxon>Chelicerata</taxon>
        <taxon>Arachnida</taxon>
        <taxon>Araneae</taxon>
        <taxon>Araneomorphae</taxon>
        <taxon>Entelegynae</taxon>
        <taxon>Araneoidea</taxon>
        <taxon>Araneidae</taxon>
        <taxon>Caerostris</taxon>
    </lineage>
</organism>
<dbReference type="AlphaFoldDB" id="A0AAV4N7Y3"/>
<comment type="caution">
    <text evidence="1">The sequence shown here is derived from an EMBL/GenBank/DDBJ whole genome shotgun (WGS) entry which is preliminary data.</text>
</comment>
<accession>A0AAV4N7Y3</accession>
<sequence>MIHADLLRPALQVRKLISRHLARDKPKQTRSISAEEEVLLSPGLTLNEEFARNLPVINELFSRIATSPQRRLFNLWRVITNPWAALVFRRK</sequence>
<reference evidence="1 2" key="1">
    <citation type="submission" date="2021-06" db="EMBL/GenBank/DDBJ databases">
        <title>Caerostris darwini draft genome.</title>
        <authorList>
            <person name="Kono N."/>
            <person name="Arakawa K."/>
        </authorList>
    </citation>
    <scope>NUCLEOTIDE SEQUENCE [LARGE SCALE GENOMIC DNA]</scope>
</reference>
<evidence type="ECO:0000313" key="1">
    <source>
        <dbReference type="EMBL" id="GIX79529.1"/>
    </source>
</evidence>
<dbReference type="Proteomes" id="UP001054837">
    <property type="component" value="Unassembled WGS sequence"/>
</dbReference>